<feature type="transmembrane region" description="Helical" evidence="1">
    <location>
        <begin position="20"/>
        <end position="38"/>
    </location>
</feature>
<dbReference type="AlphaFoldDB" id="A0A7W0CAB4"/>
<evidence type="ECO:0000313" key="3">
    <source>
        <dbReference type="Proteomes" id="UP000525298"/>
    </source>
</evidence>
<keyword evidence="1" id="KW-0812">Transmembrane</keyword>
<dbReference type="InterPro" id="IPR045708">
    <property type="entry name" value="DUF6064"/>
</dbReference>
<protein>
    <submittedName>
        <fullName evidence="2">Uncharacterized protein</fullName>
    </submittedName>
</protein>
<dbReference type="Pfam" id="PF19540">
    <property type="entry name" value="DUF6064"/>
    <property type="match status" value="1"/>
</dbReference>
<evidence type="ECO:0000256" key="1">
    <source>
        <dbReference type="SAM" id="Phobius"/>
    </source>
</evidence>
<keyword evidence="1" id="KW-0472">Membrane</keyword>
<proteinExistence type="predicted"/>
<feature type="transmembrane region" description="Helical" evidence="1">
    <location>
        <begin position="108"/>
        <end position="129"/>
    </location>
</feature>
<feature type="transmembrane region" description="Helical" evidence="1">
    <location>
        <begin position="79"/>
        <end position="96"/>
    </location>
</feature>
<organism evidence="2 3">
    <name type="scientific">Desulfosalsimonas propionicica</name>
    <dbReference type="NCBI Taxonomy" id="332175"/>
    <lineage>
        <taxon>Bacteria</taxon>
        <taxon>Pseudomonadati</taxon>
        <taxon>Thermodesulfobacteriota</taxon>
        <taxon>Desulfobacteria</taxon>
        <taxon>Desulfobacterales</taxon>
        <taxon>Desulfosalsimonadaceae</taxon>
        <taxon>Desulfosalsimonas</taxon>
    </lineage>
</organism>
<feature type="transmembrane region" description="Helical" evidence="1">
    <location>
        <begin position="50"/>
        <end position="67"/>
    </location>
</feature>
<feature type="transmembrane region" description="Helical" evidence="1">
    <location>
        <begin position="188"/>
        <end position="205"/>
    </location>
</feature>
<sequence length="208" mass="23559">MSTSEIFWNILKNFRDDTIVIQLLLIIGALIAFFLAFYRPGKQTDAFVKLFLFFAFAWNGIACFIVYCGKSPTAKFLGGPLYLVVAVLFLFDLFFTKKIKFNFPLNNWRRRISVFLIILSFLFPVFGILTGHGFIALSMFPCPLAGYTLALLCAAYPQDDKAIGILVMIWAFVNISKCFGYVNCYEEIVVVAAAFYYLFLLKTDASPA</sequence>
<gene>
    <name evidence="2" type="ORF">HNR65_002430</name>
</gene>
<feature type="transmembrane region" description="Helical" evidence="1">
    <location>
        <begin position="135"/>
        <end position="156"/>
    </location>
</feature>
<name>A0A7W0CAB4_9BACT</name>
<dbReference type="RefSeq" id="WP_181551744.1">
    <property type="nucleotide sequence ID" value="NZ_JACDUS010000007.1"/>
</dbReference>
<dbReference type="Proteomes" id="UP000525298">
    <property type="component" value="Unassembled WGS sequence"/>
</dbReference>
<keyword evidence="3" id="KW-1185">Reference proteome</keyword>
<keyword evidence="1" id="KW-1133">Transmembrane helix</keyword>
<evidence type="ECO:0000313" key="2">
    <source>
        <dbReference type="EMBL" id="MBA2882089.1"/>
    </source>
</evidence>
<accession>A0A7W0CAB4</accession>
<dbReference type="EMBL" id="JACDUS010000007">
    <property type="protein sequence ID" value="MBA2882089.1"/>
    <property type="molecule type" value="Genomic_DNA"/>
</dbReference>
<comment type="caution">
    <text evidence="2">The sequence shown here is derived from an EMBL/GenBank/DDBJ whole genome shotgun (WGS) entry which is preliminary data.</text>
</comment>
<reference evidence="2 3" key="1">
    <citation type="submission" date="2020-07" db="EMBL/GenBank/DDBJ databases">
        <title>Genomic Encyclopedia of Type Strains, Phase IV (KMG-IV): sequencing the most valuable type-strain genomes for metagenomic binning, comparative biology and taxonomic classification.</title>
        <authorList>
            <person name="Goeker M."/>
        </authorList>
    </citation>
    <scope>NUCLEOTIDE SEQUENCE [LARGE SCALE GENOMIC DNA]</scope>
    <source>
        <strain evidence="2 3">DSM 17721</strain>
    </source>
</reference>